<sequence length="692" mass="75263">MRNRAPNTRPAPQAPGPTPPQHALSANAPPSHPCQQKSYPRVQQNQEFGYSASQVHSQVPSGFLRGSAPVVSVQPQLPAGQARRSSQANTLPINVPSQSQPPLSIDVRQYPSRSVVSTAATQPDPDSDFAYRGRLVGAPDQIGRGVEREVSHTSNLHHGTHAPEATNNAFQTQAVAQSQTLGQNQQLNVAVQRQTFATKTTSGVTESGRTLVEQSLSEPTSSDAAYAVADRHASYILARSYPSLNSFYEVQKGVLRDELLRLNGTHLQALNELHEARCRAASAEQDAKEKQEAALHASETIISKALKWKESLEDVRRKYAILQEQHTRLAQIALELNKQAKADSSEALIAALKGRVDYLETRLKKYEDVEPGLSNTNIPNAVKVELDSDSNGTTFSSRDQHIAGSDEDGHESNKQRLQKIVVNLLERNSVGKATVDIEPTKSEPLGANAEAKSHKASYIIDLTIDASGRDQAQEASFDQTLAEPACHPLSDSGPSVASSGSELEQTLPSDTISLKNPLFLSTSDGQKRNLEGDNDMSRARKRVRSNSSSSPRPPLEVVGVLENSAQMQNTRDSHDARSSSLAHSGRHDSTFLNNLDTGKGHAPVTILSADGLKRIFYSARCAIAGARECRFCVMECELNIREADKKRIFPAITTNDELIDHAVSDHYSSVSHMLQMDRTAVLQTFASILEAA</sequence>
<feature type="region of interest" description="Disordered" evidence="2">
    <location>
        <begin position="76"/>
        <end position="105"/>
    </location>
</feature>
<name>A0A9Q5N849_SANBA</name>
<feature type="compositionally biased region" description="Polar residues" evidence="2">
    <location>
        <begin position="33"/>
        <end position="54"/>
    </location>
</feature>
<reference evidence="3" key="1">
    <citation type="submission" date="2016-06" db="EMBL/GenBank/DDBJ databases">
        <title>Draft Genome sequence of the fungus Inonotus baumii.</title>
        <authorList>
            <person name="Zhu H."/>
            <person name="Lin W."/>
        </authorList>
    </citation>
    <scope>NUCLEOTIDE SEQUENCE</scope>
    <source>
        <strain evidence="3">821</strain>
    </source>
</reference>
<gene>
    <name evidence="3" type="ORF">A7U60_g8875</name>
</gene>
<keyword evidence="4" id="KW-1185">Reference proteome</keyword>
<feature type="region of interest" description="Disordered" evidence="2">
    <location>
        <begin position="1"/>
        <end position="54"/>
    </location>
</feature>
<dbReference type="EMBL" id="LNZH02000216">
    <property type="protein sequence ID" value="OCB84199.1"/>
    <property type="molecule type" value="Genomic_DNA"/>
</dbReference>
<feature type="compositionally biased region" description="Polar residues" evidence="2">
    <location>
        <begin position="502"/>
        <end position="524"/>
    </location>
</feature>
<comment type="caution">
    <text evidence="3">The sequence shown here is derived from an EMBL/GenBank/DDBJ whole genome shotgun (WGS) entry which is preliminary data.</text>
</comment>
<feature type="coiled-coil region" evidence="1">
    <location>
        <begin position="266"/>
        <end position="369"/>
    </location>
</feature>
<proteinExistence type="predicted"/>
<accession>A0A9Q5N849</accession>
<keyword evidence="1" id="KW-0175">Coiled coil</keyword>
<evidence type="ECO:0000256" key="1">
    <source>
        <dbReference type="SAM" id="Coils"/>
    </source>
</evidence>
<evidence type="ECO:0000313" key="4">
    <source>
        <dbReference type="Proteomes" id="UP000757232"/>
    </source>
</evidence>
<organism evidence="3 4">
    <name type="scientific">Sanghuangporus baumii</name>
    <name type="common">Phellinus baumii</name>
    <dbReference type="NCBI Taxonomy" id="108892"/>
    <lineage>
        <taxon>Eukaryota</taxon>
        <taxon>Fungi</taxon>
        <taxon>Dikarya</taxon>
        <taxon>Basidiomycota</taxon>
        <taxon>Agaricomycotina</taxon>
        <taxon>Agaricomycetes</taxon>
        <taxon>Hymenochaetales</taxon>
        <taxon>Hymenochaetaceae</taxon>
        <taxon>Sanghuangporus</taxon>
    </lineage>
</organism>
<feature type="region of interest" description="Disordered" evidence="2">
    <location>
        <begin position="387"/>
        <end position="414"/>
    </location>
</feature>
<feature type="region of interest" description="Disordered" evidence="2">
    <location>
        <begin position="484"/>
        <end position="587"/>
    </location>
</feature>
<feature type="compositionally biased region" description="Low complexity" evidence="2">
    <location>
        <begin position="490"/>
        <end position="501"/>
    </location>
</feature>
<feature type="compositionally biased region" description="Basic and acidic residues" evidence="2">
    <location>
        <begin position="525"/>
        <end position="538"/>
    </location>
</feature>
<feature type="compositionally biased region" description="Polar residues" evidence="2">
    <location>
        <begin position="83"/>
        <end position="102"/>
    </location>
</feature>
<protein>
    <submittedName>
        <fullName evidence="3">Uncharacterized protein</fullName>
    </submittedName>
</protein>
<evidence type="ECO:0000313" key="3">
    <source>
        <dbReference type="EMBL" id="OCB84199.1"/>
    </source>
</evidence>
<dbReference type="AlphaFoldDB" id="A0A9Q5N849"/>
<evidence type="ECO:0000256" key="2">
    <source>
        <dbReference type="SAM" id="MobiDB-lite"/>
    </source>
</evidence>
<dbReference type="Proteomes" id="UP000757232">
    <property type="component" value="Unassembled WGS sequence"/>
</dbReference>